<evidence type="ECO:0000313" key="2">
    <source>
        <dbReference type="EMBL" id="MPD00377.1"/>
    </source>
</evidence>
<evidence type="ECO:0000313" key="3">
    <source>
        <dbReference type="Proteomes" id="UP000324222"/>
    </source>
</evidence>
<dbReference type="AlphaFoldDB" id="A0A5B7K1G7"/>
<comment type="caution">
    <text evidence="2">The sequence shown here is derived from an EMBL/GenBank/DDBJ whole genome shotgun (WGS) entry which is preliminary data.</text>
</comment>
<feature type="compositionally biased region" description="Basic residues" evidence="1">
    <location>
        <begin position="1"/>
        <end position="35"/>
    </location>
</feature>
<proteinExistence type="predicted"/>
<accession>A0A5B7K1G7</accession>
<dbReference type="Proteomes" id="UP000324222">
    <property type="component" value="Unassembled WGS sequence"/>
</dbReference>
<dbReference type="EMBL" id="VSRR010122646">
    <property type="protein sequence ID" value="MPD00377.1"/>
    <property type="molecule type" value="Genomic_DNA"/>
</dbReference>
<name>A0A5B7K1G7_PORTR</name>
<organism evidence="2 3">
    <name type="scientific">Portunus trituberculatus</name>
    <name type="common">Swimming crab</name>
    <name type="synonym">Neptunus trituberculatus</name>
    <dbReference type="NCBI Taxonomy" id="210409"/>
    <lineage>
        <taxon>Eukaryota</taxon>
        <taxon>Metazoa</taxon>
        <taxon>Ecdysozoa</taxon>
        <taxon>Arthropoda</taxon>
        <taxon>Crustacea</taxon>
        <taxon>Multicrustacea</taxon>
        <taxon>Malacostraca</taxon>
        <taxon>Eumalacostraca</taxon>
        <taxon>Eucarida</taxon>
        <taxon>Decapoda</taxon>
        <taxon>Pleocyemata</taxon>
        <taxon>Brachyura</taxon>
        <taxon>Eubrachyura</taxon>
        <taxon>Portunoidea</taxon>
        <taxon>Portunidae</taxon>
        <taxon>Portuninae</taxon>
        <taxon>Portunus</taxon>
    </lineage>
</organism>
<gene>
    <name evidence="2" type="ORF">E2C01_095844</name>
</gene>
<feature type="region of interest" description="Disordered" evidence="1">
    <location>
        <begin position="1"/>
        <end position="56"/>
    </location>
</feature>
<keyword evidence="3" id="KW-1185">Reference proteome</keyword>
<sequence>MRHQLHEKKKRKKKRTIGKKRNREPLRHHSTKKKNIAPSEEAQPTLGPWTRLEPVRLETPRTPKARMVPLYHGGPHYVENPAFHLRDL</sequence>
<protein>
    <submittedName>
        <fullName evidence="2">Uncharacterized protein</fullName>
    </submittedName>
</protein>
<evidence type="ECO:0000256" key="1">
    <source>
        <dbReference type="SAM" id="MobiDB-lite"/>
    </source>
</evidence>
<reference evidence="2 3" key="1">
    <citation type="submission" date="2019-05" db="EMBL/GenBank/DDBJ databases">
        <title>Another draft genome of Portunus trituberculatus and its Hox gene families provides insights of decapod evolution.</title>
        <authorList>
            <person name="Jeong J.-H."/>
            <person name="Song I."/>
            <person name="Kim S."/>
            <person name="Choi T."/>
            <person name="Kim D."/>
            <person name="Ryu S."/>
            <person name="Kim W."/>
        </authorList>
    </citation>
    <scope>NUCLEOTIDE SEQUENCE [LARGE SCALE GENOMIC DNA]</scope>
    <source>
        <tissue evidence="2">Muscle</tissue>
    </source>
</reference>